<gene>
    <name evidence="2" type="ORF">AK812_SmicGene26320</name>
</gene>
<feature type="transmembrane region" description="Helical" evidence="1">
    <location>
        <begin position="39"/>
        <end position="58"/>
    </location>
</feature>
<evidence type="ECO:0000313" key="3">
    <source>
        <dbReference type="Proteomes" id="UP000186817"/>
    </source>
</evidence>
<dbReference type="AlphaFoldDB" id="A0A1Q9D9S7"/>
<protein>
    <submittedName>
        <fullName evidence="2">Uncharacterized protein</fullName>
    </submittedName>
</protein>
<name>A0A1Q9D9S7_SYMMI</name>
<keyword evidence="1" id="KW-1133">Transmembrane helix</keyword>
<evidence type="ECO:0000313" key="2">
    <source>
        <dbReference type="EMBL" id="OLP91921.1"/>
    </source>
</evidence>
<comment type="caution">
    <text evidence="2">The sequence shown here is derived from an EMBL/GenBank/DDBJ whole genome shotgun (WGS) entry which is preliminary data.</text>
</comment>
<evidence type="ECO:0000256" key="1">
    <source>
        <dbReference type="SAM" id="Phobius"/>
    </source>
</evidence>
<dbReference type="EMBL" id="LSRX01000643">
    <property type="protein sequence ID" value="OLP91921.1"/>
    <property type="molecule type" value="Genomic_DNA"/>
</dbReference>
<sequence>MASLLPHMPSTYKLDVCSSALRVAAPVLAGLLMDSFGGPSAFLFQAILFLAAVVGLTLRQRRWDKDTCDADLLSGGQPWCDLGGYHAATYVRLIEAPDLVDPTLRPFLLASKIQEKLPALFQHHSTAMLSHRAWQRTLAVLRFSYKVRPYIFASDNNCAGQWCFFEPCEEFCPTELCFDARIDWVIDGKEVVPIYVGNSKASVDGGVYLEYGCDRNRTVGCLAMRIAMELLCAAADANILEISRSLSRITMAAVMATISADCDDSWFFRPATLWNFLSIAHDTAGGISTVDEAGSTDPGAPQRARSWFTNAWALASERSSLRWDGPELAVCPVQLEHGATLSCRGLELSAASRHVQDQRRPSNVTLVVVDHGWISEGLGKPKFATMAYESRAKPGFFATASPAPRADLASWFWLGVPEGKHGELMRLKELSDQPLLFLSQLLVCRGYGGALPLYVLQEGRHLAFEA</sequence>
<dbReference type="OrthoDB" id="429218at2759"/>
<keyword evidence="1" id="KW-0472">Membrane</keyword>
<accession>A0A1Q9D9S7</accession>
<keyword evidence="3" id="KW-1185">Reference proteome</keyword>
<proteinExistence type="predicted"/>
<reference evidence="2 3" key="1">
    <citation type="submission" date="2016-02" db="EMBL/GenBank/DDBJ databases">
        <title>Genome analysis of coral dinoflagellate symbionts highlights evolutionary adaptations to a symbiotic lifestyle.</title>
        <authorList>
            <person name="Aranda M."/>
            <person name="Li Y."/>
            <person name="Liew Y.J."/>
            <person name="Baumgarten S."/>
            <person name="Simakov O."/>
            <person name="Wilson M."/>
            <person name="Piel J."/>
            <person name="Ashoor H."/>
            <person name="Bougouffa S."/>
            <person name="Bajic V.B."/>
            <person name="Ryu T."/>
            <person name="Ravasi T."/>
            <person name="Bayer T."/>
            <person name="Micklem G."/>
            <person name="Kim H."/>
            <person name="Bhak J."/>
            <person name="Lajeunesse T.C."/>
            <person name="Voolstra C.R."/>
        </authorList>
    </citation>
    <scope>NUCLEOTIDE SEQUENCE [LARGE SCALE GENOMIC DNA]</scope>
    <source>
        <strain evidence="2 3">CCMP2467</strain>
    </source>
</reference>
<dbReference type="Proteomes" id="UP000186817">
    <property type="component" value="Unassembled WGS sequence"/>
</dbReference>
<keyword evidence="1" id="KW-0812">Transmembrane</keyword>
<organism evidence="2 3">
    <name type="scientific">Symbiodinium microadriaticum</name>
    <name type="common">Dinoflagellate</name>
    <name type="synonym">Zooxanthella microadriatica</name>
    <dbReference type="NCBI Taxonomy" id="2951"/>
    <lineage>
        <taxon>Eukaryota</taxon>
        <taxon>Sar</taxon>
        <taxon>Alveolata</taxon>
        <taxon>Dinophyceae</taxon>
        <taxon>Suessiales</taxon>
        <taxon>Symbiodiniaceae</taxon>
        <taxon>Symbiodinium</taxon>
    </lineage>
</organism>